<dbReference type="GO" id="GO:0006338">
    <property type="term" value="P:chromatin remodeling"/>
    <property type="evidence" value="ECO:0007669"/>
    <property type="project" value="UniProtKB-ARBA"/>
</dbReference>
<dbReference type="Proteomes" id="UP000765509">
    <property type="component" value="Unassembled WGS sequence"/>
</dbReference>
<comment type="caution">
    <text evidence="4">The sequence shown here is derived from an EMBL/GenBank/DDBJ whole genome shotgun (WGS) entry which is preliminary data.</text>
</comment>
<dbReference type="PROSITE" id="PS50013">
    <property type="entry name" value="CHROMO_2"/>
    <property type="match status" value="1"/>
</dbReference>
<dbReference type="InterPro" id="IPR016197">
    <property type="entry name" value="Chromo-like_dom_sf"/>
</dbReference>
<keyword evidence="5" id="KW-1185">Reference proteome</keyword>
<dbReference type="GO" id="GO:0005634">
    <property type="term" value="C:nucleus"/>
    <property type="evidence" value="ECO:0007669"/>
    <property type="project" value="UniProtKB-SubCell"/>
</dbReference>
<dbReference type="InterPro" id="IPR023780">
    <property type="entry name" value="Chromo_domain"/>
</dbReference>
<evidence type="ECO:0000313" key="5">
    <source>
        <dbReference type="Proteomes" id="UP000765509"/>
    </source>
</evidence>
<reference evidence="4" key="1">
    <citation type="submission" date="2021-03" db="EMBL/GenBank/DDBJ databases">
        <title>Draft genome sequence of rust myrtle Austropuccinia psidii MF-1, a brazilian biotype.</title>
        <authorList>
            <person name="Quecine M.C."/>
            <person name="Pachon D.M.R."/>
            <person name="Bonatelli M.L."/>
            <person name="Correr F.H."/>
            <person name="Franceschini L.M."/>
            <person name="Leite T.F."/>
            <person name="Margarido G.R.A."/>
            <person name="Almeida C.A."/>
            <person name="Ferrarezi J.A."/>
            <person name="Labate C.A."/>
        </authorList>
    </citation>
    <scope>NUCLEOTIDE SEQUENCE</scope>
    <source>
        <strain evidence="4">MF-1</strain>
    </source>
</reference>
<name>A0A9Q3FEE4_9BASI</name>
<evidence type="ECO:0000259" key="3">
    <source>
        <dbReference type="PROSITE" id="PS50013"/>
    </source>
</evidence>
<dbReference type="Pfam" id="PF00385">
    <property type="entry name" value="Chromo"/>
    <property type="match status" value="1"/>
</dbReference>
<dbReference type="PANTHER" id="PTHR22812">
    <property type="entry name" value="CHROMOBOX PROTEIN"/>
    <property type="match status" value="1"/>
</dbReference>
<proteinExistence type="predicted"/>
<dbReference type="CDD" id="cd00024">
    <property type="entry name" value="CD_CSD"/>
    <property type="match status" value="1"/>
</dbReference>
<gene>
    <name evidence="4" type="ORF">O181_075445</name>
</gene>
<accession>A0A9Q3FEE4</accession>
<dbReference type="OrthoDB" id="5376140at2759"/>
<feature type="domain" description="Chromo" evidence="3">
    <location>
        <begin position="40"/>
        <end position="101"/>
    </location>
</feature>
<dbReference type="EMBL" id="AVOT02040496">
    <property type="protein sequence ID" value="MBW0535730.1"/>
    <property type="molecule type" value="Genomic_DNA"/>
</dbReference>
<dbReference type="AlphaFoldDB" id="A0A9Q3FEE4"/>
<evidence type="ECO:0000256" key="2">
    <source>
        <dbReference type="ARBA" id="ARBA00023242"/>
    </source>
</evidence>
<keyword evidence="2" id="KW-0539">Nucleus</keyword>
<evidence type="ECO:0000256" key="1">
    <source>
        <dbReference type="ARBA" id="ARBA00004123"/>
    </source>
</evidence>
<protein>
    <recommendedName>
        <fullName evidence="3">Chromo domain-containing protein</fullName>
    </recommendedName>
</protein>
<dbReference type="InterPro" id="IPR000953">
    <property type="entry name" value="Chromo/chromo_shadow_dom"/>
</dbReference>
<sequence length="104" mass="11673">MEVSSPYIPCVLIRTSEAINYPKSKSIATTTSPSGGARKWEVAQVLDSNLKRGKLWYIVEWKRFSEDPESTTWEPASNLTSSPDLVKDFHSLYPGKPDPNTSRV</sequence>
<dbReference type="SUPFAM" id="SSF54160">
    <property type="entry name" value="Chromo domain-like"/>
    <property type="match status" value="1"/>
</dbReference>
<comment type="subcellular location">
    <subcellularLocation>
        <location evidence="1">Nucleus</location>
    </subcellularLocation>
</comment>
<dbReference type="Gene3D" id="2.40.50.40">
    <property type="match status" value="1"/>
</dbReference>
<organism evidence="4 5">
    <name type="scientific">Austropuccinia psidii MF-1</name>
    <dbReference type="NCBI Taxonomy" id="1389203"/>
    <lineage>
        <taxon>Eukaryota</taxon>
        <taxon>Fungi</taxon>
        <taxon>Dikarya</taxon>
        <taxon>Basidiomycota</taxon>
        <taxon>Pucciniomycotina</taxon>
        <taxon>Pucciniomycetes</taxon>
        <taxon>Pucciniales</taxon>
        <taxon>Sphaerophragmiaceae</taxon>
        <taxon>Austropuccinia</taxon>
    </lineage>
</organism>
<evidence type="ECO:0000313" key="4">
    <source>
        <dbReference type="EMBL" id="MBW0535730.1"/>
    </source>
</evidence>
<dbReference type="InterPro" id="IPR051219">
    <property type="entry name" value="Heterochromatin_chromo-domain"/>
</dbReference>